<accession>A0A151WPT5</accession>
<sequence>MTASIESGRRDRQSGLPGLSGAAAFRLKINEIAVYSPPGTARTAIESKTMNSTVTLVKIRFPCLSSAQILDGFVTRRITREEVYYRSESIKISLNQYSWINIRYLIIITLQ</sequence>
<dbReference type="Proteomes" id="UP000075809">
    <property type="component" value="Unassembled WGS sequence"/>
</dbReference>
<reference evidence="1 2" key="1">
    <citation type="submission" date="2015-09" db="EMBL/GenBank/DDBJ databases">
        <title>Trachymyrmex zeteki WGS genome.</title>
        <authorList>
            <person name="Nygaard S."/>
            <person name="Hu H."/>
            <person name="Boomsma J."/>
            <person name="Zhang G."/>
        </authorList>
    </citation>
    <scope>NUCLEOTIDE SEQUENCE [LARGE SCALE GENOMIC DNA]</scope>
    <source>
        <strain evidence="1">Tzet28-1</strain>
        <tissue evidence="1">Whole body</tissue>
    </source>
</reference>
<protein>
    <submittedName>
        <fullName evidence="1">Uncharacterized protein</fullName>
    </submittedName>
</protein>
<dbReference type="AlphaFoldDB" id="A0A151WPT5"/>
<organism evidence="1 2">
    <name type="scientific">Mycetomoellerius zeteki</name>
    <dbReference type="NCBI Taxonomy" id="64791"/>
    <lineage>
        <taxon>Eukaryota</taxon>
        <taxon>Metazoa</taxon>
        <taxon>Ecdysozoa</taxon>
        <taxon>Arthropoda</taxon>
        <taxon>Hexapoda</taxon>
        <taxon>Insecta</taxon>
        <taxon>Pterygota</taxon>
        <taxon>Neoptera</taxon>
        <taxon>Endopterygota</taxon>
        <taxon>Hymenoptera</taxon>
        <taxon>Apocrita</taxon>
        <taxon>Aculeata</taxon>
        <taxon>Formicoidea</taxon>
        <taxon>Formicidae</taxon>
        <taxon>Myrmicinae</taxon>
        <taxon>Mycetomoellerius</taxon>
    </lineage>
</organism>
<name>A0A151WPT5_9HYME</name>
<evidence type="ECO:0000313" key="1">
    <source>
        <dbReference type="EMBL" id="KYQ49912.1"/>
    </source>
</evidence>
<keyword evidence="2" id="KW-1185">Reference proteome</keyword>
<gene>
    <name evidence="1" type="ORF">ALC60_11087</name>
</gene>
<proteinExistence type="predicted"/>
<evidence type="ECO:0000313" key="2">
    <source>
        <dbReference type="Proteomes" id="UP000075809"/>
    </source>
</evidence>
<dbReference type="EMBL" id="KQ982851">
    <property type="protein sequence ID" value="KYQ49912.1"/>
    <property type="molecule type" value="Genomic_DNA"/>
</dbReference>